<dbReference type="GO" id="GO:0015979">
    <property type="term" value="P:photosynthesis"/>
    <property type="evidence" value="ECO:0007669"/>
    <property type="project" value="UniProtKB-KW"/>
</dbReference>
<dbReference type="EC" id="1.3.7.15" evidence="5"/>
<name>A0A395LYA7_9BACT</name>
<dbReference type="AlphaFoldDB" id="A0A395LYA7"/>
<sequence>MCPAFGGLRVVTRIDGAQVCMATDKGCMYGLTFVTHFYAARKSIVSPELMSTQLASGSIINDVRATIEEIAKDPTVRLIPVVSLCVAETAGLAEELLPKKVGNAEVVLVRLPAYLIKSHPEAKDIALEALLKRLANFSQKREKSIVIVGEIFPLDAMAIGAVLERIGVESVITLPSQHIDDFVESGSASAVAVLHPFYERTEEFFRTRGLRVISGNPVGAQSTYRWIKSVGEALHLNEAVVEEVAQEEKAKVKAAIEANRLNATIIVAGYEGNEFPLVRLLLEAGANVPYASTSIAHTTLGDDDHKLLTMLGTDLRYRKYLEEDRRAVLQYKPDLVIGTTSLDSYVKELGIPAVYYTNIVSSRPIYFAQGASAMLQLMHTLLGKRAAYQKMKAFFES</sequence>
<dbReference type="GO" id="GO:0016731">
    <property type="term" value="F:oxidoreductase activity, acting on iron-sulfur proteins as donors, NAD or NADP as acceptor"/>
    <property type="evidence" value="ECO:0007669"/>
    <property type="project" value="InterPro"/>
</dbReference>
<organism evidence="5 6">
    <name type="scientific">Candidatus Thermochlorobacter aerophilus</name>
    <dbReference type="NCBI Taxonomy" id="1868324"/>
    <lineage>
        <taxon>Bacteria</taxon>
        <taxon>Pseudomonadati</taxon>
        <taxon>Chlorobiota</taxon>
        <taxon>Chlorobiia</taxon>
        <taxon>Chlorobiales</taxon>
        <taxon>Candidatus Thermochlorobacteriaceae</taxon>
        <taxon>Candidatus Thermochlorobacter</taxon>
    </lineage>
</organism>
<evidence type="ECO:0000256" key="2">
    <source>
        <dbReference type="ARBA" id="ARBA00023002"/>
    </source>
</evidence>
<feature type="domain" description="Nitrogenase/oxidoreductase component 1" evidence="4">
    <location>
        <begin position="2"/>
        <end position="380"/>
    </location>
</feature>
<reference evidence="5 6" key="1">
    <citation type="journal article" date="2011" name="ISME J.">
        <title>Community ecology of hot spring cyanobacterial mats: predominant populations and their functional potential.</title>
        <authorList>
            <person name="Klatt C.G."/>
            <person name="Wood J.M."/>
            <person name="Rusch D.B."/>
            <person name="Bateson M.M."/>
            <person name="Hamamura N."/>
            <person name="Heidelberg J.F."/>
            <person name="Grossman A.R."/>
            <person name="Bhaya D."/>
            <person name="Cohan F.M."/>
            <person name="Kuhl M."/>
            <person name="Bryant D.A."/>
            <person name="Ward D.M."/>
        </authorList>
    </citation>
    <scope>NUCLEOTIDE SEQUENCE [LARGE SCALE GENOMIC DNA]</scope>
    <source>
        <strain evidence="5">OS</strain>
    </source>
</reference>
<dbReference type="InterPro" id="IPR010245">
    <property type="entry name" value="BchY"/>
</dbReference>
<dbReference type="GO" id="GO:0016020">
    <property type="term" value="C:membrane"/>
    <property type="evidence" value="ECO:0007669"/>
    <property type="project" value="InterPro"/>
</dbReference>
<dbReference type="Proteomes" id="UP000266389">
    <property type="component" value="Unassembled WGS sequence"/>
</dbReference>
<keyword evidence="2 5" id="KW-0560">Oxidoreductase</keyword>
<evidence type="ECO:0000313" key="5">
    <source>
        <dbReference type="EMBL" id="RFM23516.1"/>
    </source>
</evidence>
<dbReference type="NCBIfam" id="TIGR02015">
    <property type="entry name" value="BchY"/>
    <property type="match status" value="1"/>
</dbReference>
<evidence type="ECO:0000259" key="4">
    <source>
        <dbReference type="Pfam" id="PF00148"/>
    </source>
</evidence>
<dbReference type="Pfam" id="PF00148">
    <property type="entry name" value="Oxidored_nitro"/>
    <property type="match status" value="1"/>
</dbReference>
<dbReference type="InterPro" id="IPR050293">
    <property type="entry name" value="LIPOR_BchN/ChlN"/>
</dbReference>
<protein>
    <submittedName>
        <fullName evidence="5">Chlorophyllide a reductase subunit Y</fullName>
        <ecNumber evidence="5">1.3.7.15</ecNumber>
    </submittedName>
</protein>
<gene>
    <name evidence="5" type="primary">bchY</name>
    <name evidence="5" type="ORF">D0433_10615</name>
</gene>
<proteinExistence type="predicted"/>
<dbReference type="SUPFAM" id="SSF53807">
    <property type="entry name" value="Helical backbone' metal receptor"/>
    <property type="match status" value="1"/>
</dbReference>
<dbReference type="PANTHER" id="PTHR39429:SF3">
    <property type="entry name" value="LIGHT-INDEPENDENT PROTOCHLOROPHYLLIDE REDUCTASE SUBUNIT N"/>
    <property type="match status" value="1"/>
</dbReference>
<dbReference type="GO" id="GO:0030494">
    <property type="term" value="P:bacteriochlorophyll biosynthetic process"/>
    <property type="evidence" value="ECO:0007669"/>
    <property type="project" value="InterPro"/>
</dbReference>
<comment type="caution">
    <text evidence="5">The sequence shown here is derived from an EMBL/GenBank/DDBJ whole genome shotgun (WGS) entry which is preliminary data.</text>
</comment>
<keyword evidence="1" id="KW-0602">Photosynthesis</keyword>
<evidence type="ECO:0000256" key="1">
    <source>
        <dbReference type="ARBA" id="ARBA00022531"/>
    </source>
</evidence>
<dbReference type="Gene3D" id="3.40.50.1980">
    <property type="entry name" value="Nitrogenase molybdenum iron protein domain"/>
    <property type="match status" value="2"/>
</dbReference>
<dbReference type="InterPro" id="IPR000510">
    <property type="entry name" value="Nase/OxRdtase_comp1"/>
</dbReference>
<evidence type="ECO:0000313" key="6">
    <source>
        <dbReference type="Proteomes" id="UP000266389"/>
    </source>
</evidence>
<evidence type="ECO:0000256" key="3">
    <source>
        <dbReference type="ARBA" id="ARBA00023171"/>
    </source>
</evidence>
<dbReference type="EMBL" id="PHFL01000064">
    <property type="protein sequence ID" value="RFM23516.1"/>
    <property type="molecule type" value="Genomic_DNA"/>
</dbReference>
<dbReference type="PANTHER" id="PTHR39429">
    <property type="entry name" value="LIGHT-INDEPENDENT PROTOCHLOROPHYLLIDE REDUCTASE SUBUNIT N"/>
    <property type="match status" value="1"/>
</dbReference>
<keyword evidence="3" id="KW-0149">Chlorophyll biosynthesis</keyword>
<accession>A0A395LYA7</accession>